<feature type="transmembrane region" description="Helical" evidence="5">
    <location>
        <begin position="103"/>
        <end position="136"/>
    </location>
</feature>
<evidence type="ECO:0000313" key="7">
    <source>
        <dbReference type="EMBL" id="SDF21815.1"/>
    </source>
</evidence>
<gene>
    <name evidence="7" type="ORF">SAMN04488117_1033</name>
</gene>
<dbReference type="OrthoDB" id="5293641at2"/>
<keyword evidence="4 5" id="KW-0472">Membrane</keyword>
<dbReference type="InterPro" id="IPR009915">
    <property type="entry name" value="NnrU_dom"/>
</dbReference>
<evidence type="ECO:0000313" key="8">
    <source>
        <dbReference type="Proteomes" id="UP000182284"/>
    </source>
</evidence>
<organism evidence="7 8">
    <name type="scientific">Celeribacter baekdonensis</name>
    <dbReference type="NCBI Taxonomy" id="875171"/>
    <lineage>
        <taxon>Bacteria</taxon>
        <taxon>Pseudomonadati</taxon>
        <taxon>Pseudomonadota</taxon>
        <taxon>Alphaproteobacteria</taxon>
        <taxon>Rhodobacterales</taxon>
        <taxon>Roseobacteraceae</taxon>
        <taxon>Celeribacter</taxon>
    </lineage>
</organism>
<comment type="subcellular location">
    <subcellularLocation>
        <location evidence="1">Membrane</location>
        <topology evidence="1">Multi-pass membrane protein</topology>
    </subcellularLocation>
</comment>
<protein>
    <submittedName>
        <fullName evidence="7">Uncharacterized membrane protein</fullName>
    </submittedName>
</protein>
<evidence type="ECO:0000256" key="2">
    <source>
        <dbReference type="ARBA" id="ARBA00022692"/>
    </source>
</evidence>
<accession>A0A1G7JA82</accession>
<evidence type="ECO:0000256" key="4">
    <source>
        <dbReference type="ARBA" id="ARBA00023136"/>
    </source>
</evidence>
<evidence type="ECO:0000259" key="6">
    <source>
        <dbReference type="Pfam" id="PF07298"/>
    </source>
</evidence>
<dbReference type="RefSeq" id="WP_074642563.1">
    <property type="nucleotide sequence ID" value="NZ_FNBL01000003.1"/>
</dbReference>
<dbReference type="EMBL" id="FNBL01000003">
    <property type="protein sequence ID" value="SDF21815.1"/>
    <property type="molecule type" value="Genomic_DNA"/>
</dbReference>
<proteinExistence type="predicted"/>
<feature type="transmembrane region" description="Helical" evidence="5">
    <location>
        <begin position="157"/>
        <end position="177"/>
    </location>
</feature>
<evidence type="ECO:0000256" key="3">
    <source>
        <dbReference type="ARBA" id="ARBA00022989"/>
    </source>
</evidence>
<feature type="domain" description="NnrU" evidence="6">
    <location>
        <begin position="3"/>
        <end position="178"/>
    </location>
</feature>
<keyword evidence="3 5" id="KW-1133">Transmembrane helix</keyword>
<evidence type="ECO:0000256" key="5">
    <source>
        <dbReference type="SAM" id="Phobius"/>
    </source>
</evidence>
<dbReference type="Proteomes" id="UP000182284">
    <property type="component" value="Unassembled WGS sequence"/>
</dbReference>
<sequence>MTLLILGLLLWSGAHLFKRVAPDARAKLGDKGRGGIAIALFAALILMVLGFRNSETVDLYAMPSYLRHVNNTLMIVAVFLLALGHSKSRVRAKMRHPMLTSVVVWGVAHLLVNADAASIVLFGGMTLWALAEMALINRAEPKPVAYAGGSLAGDIRLVIISLVVFAVIAGLHIALGYNPFVGGIA</sequence>
<dbReference type="GO" id="GO:0016020">
    <property type="term" value="C:membrane"/>
    <property type="evidence" value="ECO:0007669"/>
    <property type="project" value="UniProtKB-SubCell"/>
</dbReference>
<feature type="transmembrane region" description="Helical" evidence="5">
    <location>
        <begin position="64"/>
        <end position="83"/>
    </location>
</feature>
<keyword evidence="2 5" id="KW-0812">Transmembrane</keyword>
<dbReference type="Pfam" id="PF07298">
    <property type="entry name" value="NnrU"/>
    <property type="match status" value="1"/>
</dbReference>
<feature type="transmembrane region" description="Helical" evidence="5">
    <location>
        <begin position="32"/>
        <end position="52"/>
    </location>
</feature>
<dbReference type="AlphaFoldDB" id="A0A1G7JA82"/>
<evidence type="ECO:0000256" key="1">
    <source>
        <dbReference type="ARBA" id="ARBA00004141"/>
    </source>
</evidence>
<reference evidence="7 8" key="1">
    <citation type="submission" date="2016-10" db="EMBL/GenBank/DDBJ databases">
        <authorList>
            <person name="de Groot N.N."/>
        </authorList>
    </citation>
    <scope>NUCLEOTIDE SEQUENCE [LARGE SCALE GENOMIC DNA]</scope>
    <source>
        <strain evidence="7 8">DSM 27375</strain>
    </source>
</reference>
<name>A0A1G7JA82_9RHOB</name>